<dbReference type="InterPro" id="IPR013750">
    <property type="entry name" value="GHMP_kinase_C_dom"/>
</dbReference>
<dbReference type="PANTHER" id="PTHR43527:SF1">
    <property type="entry name" value="L-THREONINE KINASE"/>
    <property type="match status" value="1"/>
</dbReference>
<keyword evidence="3 7" id="KW-0418">Kinase</keyword>
<evidence type="ECO:0000259" key="5">
    <source>
        <dbReference type="Pfam" id="PF00288"/>
    </source>
</evidence>
<feature type="domain" description="GHMP kinase N-terminal" evidence="5">
    <location>
        <begin position="63"/>
        <end position="129"/>
    </location>
</feature>
<protein>
    <submittedName>
        <fullName evidence="7">Threonine kinase</fullName>
    </submittedName>
</protein>
<reference evidence="8" key="1">
    <citation type="submission" date="2016-10" db="EMBL/GenBank/DDBJ databases">
        <authorList>
            <person name="Varghese N."/>
            <person name="Submissions S."/>
        </authorList>
    </citation>
    <scope>NUCLEOTIDE SEQUENCE [LARGE SCALE GENOMIC DNA]</scope>
    <source>
        <strain evidence="8">Z-7934</strain>
    </source>
</reference>
<accession>A0A1I3HVW4</accession>
<dbReference type="RefSeq" id="WP_093373893.1">
    <property type="nucleotide sequence ID" value="NZ_FOQA01000017.1"/>
</dbReference>
<organism evidence="7 8">
    <name type="scientific">Tindallia magadiensis</name>
    <dbReference type="NCBI Taxonomy" id="69895"/>
    <lineage>
        <taxon>Bacteria</taxon>
        <taxon>Bacillati</taxon>
        <taxon>Bacillota</taxon>
        <taxon>Clostridia</taxon>
        <taxon>Peptostreptococcales</taxon>
        <taxon>Tindalliaceae</taxon>
        <taxon>Tindallia</taxon>
    </lineage>
</organism>
<dbReference type="AlphaFoldDB" id="A0A1I3HVW4"/>
<dbReference type="GO" id="GO:0005524">
    <property type="term" value="F:ATP binding"/>
    <property type="evidence" value="ECO:0007669"/>
    <property type="project" value="UniProtKB-KW"/>
</dbReference>
<dbReference type="InterPro" id="IPR006204">
    <property type="entry name" value="GHMP_kinase_N_dom"/>
</dbReference>
<dbReference type="EMBL" id="FOQA01000017">
    <property type="protein sequence ID" value="SFI39717.1"/>
    <property type="molecule type" value="Genomic_DNA"/>
</dbReference>
<keyword evidence="4" id="KW-0067">ATP-binding</keyword>
<dbReference type="Pfam" id="PF08544">
    <property type="entry name" value="GHMP_kinases_C"/>
    <property type="match status" value="1"/>
</dbReference>
<evidence type="ECO:0000256" key="4">
    <source>
        <dbReference type="ARBA" id="ARBA00022840"/>
    </source>
</evidence>
<dbReference type="STRING" id="69895.SAMN05192551_1177"/>
<dbReference type="PANTHER" id="PTHR43527">
    <property type="entry name" value="4-DIPHOSPHOCYTIDYL-2-C-METHYL-D-ERYTHRITOL KINASE, CHLOROPLASTIC"/>
    <property type="match status" value="1"/>
</dbReference>
<dbReference type="InterPro" id="IPR014721">
    <property type="entry name" value="Ribsml_uS5_D2-typ_fold_subgr"/>
</dbReference>
<keyword evidence="1" id="KW-0808">Transferase</keyword>
<sequence>MKQIISSCPGSCGEWLQGWLRGGEKLISYAIDSFSRVTLEEAGHGLADHQWLKRHRPRAFQMMELIFEEVKASEKDRHSFHVKLESPLPLAKGMASSTADLAAVADGVARWFGMILSPEKLTKLCVQLEPTDSIIHPQTCLMDPLTGEVSFYFEQEPPPLELLILEGKKDIVTASSRKPDHFEKRKAYEKEMEQALKWFQTGLQEKKPSLLAKAAWISALGNEAFYPQPGLRDIQSLALESGALGLNVSHSGSTLGLLFEPEALDEERFSKGWQVLSCRHHYQPPKRHRMIAGGIRREK</sequence>
<evidence type="ECO:0000259" key="6">
    <source>
        <dbReference type="Pfam" id="PF08544"/>
    </source>
</evidence>
<evidence type="ECO:0000256" key="1">
    <source>
        <dbReference type="ARBA" id="ARBA00022679"/>
    </source>
</evidence>
<gene>
    <name evidence="7" type="ORF">SAMN05192551_1177</name>
</gene>
<dbReference type="GO" id="GO:0016301">
    <property type="term" value="F:kinase activity"/>
    <property type="evidence" value="ECO:0007669"/>
    <property type="project" value="UniProtKB-KW"/>
</dbReference>
<keyword evidence="8" id="KW-1185">Reference proteome</keyword>
<evidence type="ECO:0000256" key="2">
    <source>
        <dbReference type="ARBA" id="ARBA00022741"/>
    </source>
</evidence>
<name>A0A1I3HVW4_9FIRM</name>
<dbReference type="Pfam" id="PF00288">
    <property type="entry name" value="GHMP_kinases_N"/>
    <property type="match status" value="1"/>
</dbReference>
<evidence type="ECO:0000256" key="3">
    <source>
        <dbReference type="ARBA" id="ARBA00022777"/>
    </source>
</evidence>
<dbReference type="SUPFAM" id="SSF54211">
    <property type="entry name" value="Ribosomal protein S5 domain 2-like"/>
    <property type="match status" value="1"/>
</dbReference>
<feature type="domain" description="GHMP kinase C-terminal" evidence="6">
    <location>
        <begin position="203"/>
        <end position="263"/>
    </location>
</feature>
<keyword evidence="2" id="KW-0547">Nucleotide-binding</keyword>
<dbReference type="Gene3D" id="3.30.230.10">
    <property type="match status" value="1"/>
</dbReference>
<dbReference type="Proteomes" id="UP000199287">
    <property type="component" value="Unassembled WGS sequence"/>
</dbReference>
<dbReference type="OrthoDB" id="4548147at2"/>
<dbReference type="InterPro" id="IPR020568">
    <property type="entry name" value="Ribosomal_Su5_D2-typ_SF"/>
</dbReference>
<evidence type="ECO:0000313" key="7">
    <source>
        <dbReference type="EMBL" id="SFI39717.1"/>
    </source>
</evidence>
<proteinExistence type="predicted"/>
<evidence type="ECO:0000313" key="8">
    <source>
        <dbReference type="Proteomes" id="UP000199287"/>
    </source>
</evidence>